<dbReference type="InterPro" id="IPR012551">
    <property type="entry name" value="DUF1707_SHOCT-like"/>
</dbReference>
<name>F4CJU2_PSEUX</name>
<dbReference type="OrthoDB" id="3577797at2"/>
<feature type="domain" description="DUF1707" evidence="3">
    <location>
        <begin position="23"/>
        <end position="75"/>
    </location>
</feature>
<proteinExistence type="predicted"/>
<dbReference type="RefSeq" id="WP_013676879.1">
    <property type="nucleotide sequence ID" value="NC_015312.1"/>
</dbReference>
<evidence type="ECO:0000313" key="5">
    <source>
        <dbReference type="Proteomes" id="UP000007809"/>
    </source>
</evidence>
<keyword evidence="2" id="KW-0812">Transmembrane</keyword>
<keyword evidence="5" id="KW-1185">Reference proteome</keyword>
<evidence type="ECO:0000256" key="2">
    <source>
        <dbReference type="SAM" id="Phobius"/>
    </source>
</evidence>
<protein>
    <recommendedName>
        <fullName evidence="3">DUF1707 domain-containing protein</fullName>
    </recommendedName>
</protein>
<dbReference type="PANTHER" id="PTHR40763:SF4">
    <property type="entry name" value="DUF1707 DOMAIN-CONTAINING PROTEIN"/>
    <property type="match status" value="1"/>
</dbReference>
<dbReference type="KEGG" id="pdx:Psed_4821"/>
<dbReference type="AlphaFoldDB" id="F4CJU2"/>
<evidence type="ECO:0000256" key="1">
    <source>
        <dbReference type="SAM" id="MobiDB-lite"/>
    </source>
</evidence>
<evidence type="ECO:0000313" key="4">
    <source>
        <dbReference type="EMBL" id="AEA26967.1"/>
    </source>
</evidence>
<reference evidence="4 5" key="1">
    <citation type="journal article" date="2011" name="J. Bacteriol.">
        <title>Genome sequence of the 1,4-dioxane-degrading Pseudonocardia dioxanivorans strain CB1190.</title>
        <authorList>
            <person name="Sales C.M."/>
            <person name="Mahendra S."/>
            <person name="Grostern A."/>
            <person name="Parales R.E."/>
            <person name="Goodwin L.A."/>
            <person name="Woyke T."/>
            <person name="Nolan M."/>
            <person name="Lapidus A."/>
            <person name="Chertkov O."/>
            <person name="Ovchinnikova G."/>
            <person name="Sczyrba A."/>
            <person name="Alvarez-Cohen L."/>
        </authorList>
    </citation>
    <scope>NUCLEOTIDE SEQUENCE [LARGE SCALE GENOMIC DNA]</scope>
    <source>
        <strain evidence="5">ATCC 55486 / DSM 44775 / JCM 13855 / CB1190</strain>
    </source>
</reference>
<evidence type="ECO:0000259" key="3">
    <source>
        <dbReference type="Pfam" id="PF08044"/>
    </source>
</evidence>
<feature type="region of interest" description="Disordered" evidence="1">
    <location>
        <begin position="1"/>
        <end position="25"/>
    </location>
</feature>
<organism evidence="4 5">
    <name type="scientific">Pseudonocardia dioxanivorans (strain ATCC 55486 / DSM 44775 / JCM 13855 / CB1190)</name>
    <dbReference type="NCBI Taxonomy" id="675635"/>
    <lineage>
        <taxon>Bacteria</taxon>
        <taxon>Bacillati</taxon>
        <taxon>Actinomycetota</taxon>
        <taxon>Actinomycetes</taxon>
        <taxon>Pseudonocardiales</taxon>
        <taxon>Pseudonocardiaceae</taxon>
        <taxon>Pseudonocardia</taxon>
    </lineage>
</organism>
<keyword evidence="2" id="KW-0472">Membrane</keyword>
<dbReference type="PANTHER" id="PTHR40763">
    <property type="entry name" value="MEMBRANE PROTEIN-RELATED"/>
    <property type="match status" value="1"/>
</dbReference>
<feature type="transmembrane region" description="Helical" evidence="2">
    <location>
        <begin position="104"/>
        <end position="122"/>
    </location>
</feature>
<keyword evidence="2" id="KW-1133">Transmembrane helix</keyword>
<accession>F4CJU2</accession>
<gene>
    <name evidence="4" type="ordered locus">Psed_4821</name>
</gene>
<dbReference type="Pfam" id="PF08044">
    <property type="entry name" value="DUF1707"/>
    <property type="match status" value="1"/>
</dbReference>
<dbReference type="HOGENOM" id="CLU_1739034_0_0_11"/>
<dbReference type="Proteomes" id="UP000007809">
    <property type="component" value="Chromosome"/>
</dbReference>
<feature type="region of interest" description="Disordered" evidence="1">
    <location>
        <begin position="124"/>
        <end position="150"/>
    </location>
</feature>
<dbReference type="EMBL" id="CP002593">
    <property type="protein sequence ID" value="AEA26967.1"/>
    <property type="molecule type" value="Genomic_DNA"/>
</dbReference>
<dbReference type="STRING" id="675635.Psed_4821"/>
<feature type="compositionally biased region" description="Basic and acidic residues" evidence="1">
    <location>
        <begin position="1"/>
        <end position="12"/>
    </location>
</feature>
<sequence>MPSQTHRGEPTSRHRSITPATPVRASDAERADVFANLHEALAAGRLDLAETDERVGDAYVARYRHELALLVFDLPTAEADRRRPGDDRTRSALRAIRERAARRPLAAAGALVIAIGAAGGVVEASVTDDGTSGPPGVAHLHDHPGAPLPR</sequence>